<reference evidence="3" key="1">
    <citation type="journal article" date="2019" name="Int. J. Syst. Evol. Microbiol.">
        <title>The Global Catalogue of Microorganisms (GCM) 10K type strain sequencing project: providing services to taxonomists for standard genome sequencing and annotation.</title>
        <authorList>
            <consortium name="The Broad Institute Genomics Platform"/>
            <consortium name="The Broad Institute Genome Sequencing Center for Infectious Disease"/>
            <person name="Wu L."/>
            <person name="Ma J."/>
        </authorList>
    </citation>
    <scope>NUCLEOTIDE SEQUENCE [LARGE SCALE GENOMIC DNA]</scope>
    <source>
        <strain evidence="3">KCTC 42587</strain>
    </source>
</reference>
<protein>
    <submittedName>
        <fullName evidence="2">DUF6427 family protein</fullName>
    </submittedName>
</protein>
<feature type="transmembrane region" description="Helical" evidence="1">
    <location>
        <begin position="161"/>
        <end position="188"/>
    </location>
</feature>
<feature type="transmembrane region" description="Helical" evidence="1">
    <location>
        <begin position="208"/>
        <end position="228"/>
    </location>
</feature>
<evidence type="ECO:0000256" key="1">
    <source>
        <dbReference type="SAM" id="Phobius"/>
    </source>
</evidence>
<evidence type="ECO:0000313" key="2">
    <source>
        <dbReference type="EMBL" id="MFD2551545.1"/>
    </source>
</evidence>
<feature type="transmembrane region" description="Helical" evidence="1">
    <location>
        <begin position="125"/>
        <end position="154"/>
    </location>
</feature>
<feature type="transmembrane region" description="Helical" evidence="1">
    <location>
        <begin position="73"/>
        <end position="105"/>
    </location>
</feature>
<dbReference type="Pfam" id="PF19992">
    <property type="entry name" value="DUF6427"/>
    <property type="match status" value="1"/>
</dbReference>
<comment type="caution">
    <text evidence="2">The sequence shown here is derived from an EMBL/GenBank/DDBJ whole genome shotgun (WGS) entry which is preliminary data.</text>
</comment>
<accession>A0ABW5KUR5</accession>
<organism evidence="2 3">
    <name type="scientific">Bizionia sediminis</name>
    <dbReference type="NCBI Taxonomy" id="1737064"/>
    <lineage>
        <taxon>Bacteria</taxon>
        <taxon>Pseudomonadati</taxon>
        <taxon>Bacteroidota</taxon>
        <taxon>Flavobacteriia</taxon>
        <taxon>Flavobacteriales</taxon>
        <taxon>Flavobacteriaceae</taxon>
        <taxon>Bizionia</taxon>
    </lineage>
</organism>
<name>A0ABW5KUR5_9FLAO</name>
<dbReference type="RefSeq" id="WP_376892749.1">
    <property type="nucleotide sequence ID" value="NZ_JBHULS010000002.1"/>
</dbReference>
<feature type="transmembrane region" description="Helical" evidence="1">
    <location>
        <begin position="264"/>
        <end position="281"/>
    </location>
</feature>
<keyword evidence="3" id="KW-1185">Reference proteome</keyword>
<sequence>MISKFFKKSTPVHFVLVLLGLFVGFGIANYRLSSEVSILWAVQKLGIFIICFAALFVFEFFSSKNKLTQKNSYNLLFYGLFMLLMLQTLTHTKLIVAHFFILLALRRLVSLRSQKDVKKKILDAAIWISLASLFYFWSILFFVILYAALVLYVINGTKNWLIPVVGALSVGLIGCTVLILLGIPVLYFIQQINTSISLDFSALNTRQIIIGATCYLSYFVWASVYYLFNIKNKAKNYRPSYMLILLTAIIGLLIIGIAPEKTGAEFIFLVGPLALIVTNYVEHISEKWFREILIWLLIVATGFGLIL</sequence>
<feature type="transmembrane region" description="Helical" evidence="1">
    <location>
        <begin position="288"/>
        <end position="306"/>
    </location>
</feature>
<proteinExistence type="predicted"/>
<feature type="transmembrane region" description="Helical" evidence="1">
    <location>
        <begin position="240"/>
        <end position="258"/>
    </location>
</feature>
<keyword evidence="1" id="KW-1133">Transmembrane helix</keyword>
<gene>
    <name evidence="2" type="ORF">ACFSQP_06925</name>
</gene>
<keyword evidence="1" id="KW-0472">Membrane</keyword>
<keyword evidence="1" id="KW-0812">Transmembrane</keyword>
<dbReference type="EMBL" id="JBHULS010000002">
    <property type="protein sequence ID" value="MFD2551545.1"/>
    <property type="molecule type" value="Genomic_DNA"/>
</dbReference>
<feature type="transmembrane region" description="Helical" evidence="1">
    <location>
        <begin position="12"/>
        <end position="32"/>
    </location>
</feature>
<evidence type="ECO:0000313" key="3">
    <source>
        <dbReference type="Proteomes" id="UP001597472"/>
    </source>
</evidence>
<feature type="transmembrane region" description="Helical" evidence="1">
    <location>
        <begin position="38"/>
        <end position="61"/>
    </location>
</feature>
<dbReference type="Proteomes" id="UP001597472">
    <property type="component" value="Unassembled WGS sequence"/>
</dbReference>
<dbReference type="InterPro" id="IPR045625">
    <property type="entry name" value="DUF6427"/>
</dbReference>